<evidence type="ECO:0000256" key="4">
    <source>
        <dbReference type="ARBA" id="ARBA00022695"/>
    </source>
</evidence>
<dbReference type="Gene3D" id="3.40.50.300">
    <property type="entry name" value="P-loop containing nucleotide triphosphate hydrolases"/>
    <property type="match status" value="1"/>
</dbReference>
<dbReference type="GO" id="GO:0003677">
    <property type="term" value="F:DNA binding"/>
    <property type="evidence" value="ECO:0007669"/>
    <property type="project" value="InterPro"/>
</dbReference>
<dbReference type="GO" id="GO:0004386">
    <property type="term" value="F:helicase activity"/>
    <property type="evidence" value="ECO:0007669"/>
    <property type="project" value="UniProtKB-KW"/>
</dbReference>
<dbReference type="Pfam" id="PF19263">
    <property type="entry name" value="DUF5906"/>
    <property type="match status" value="1"/>
</dbReference>
<dbReference type="Pfam" id="PF08273">
    <property type="entry name" value="Zn_Ribbon_Prim"/>
    <property type="match status" value="1"/>
</dbReference>
<dbReference type="InterPro" id="IPR036390">
    <property type="entry name" value="WH_DNA-bd_sf"/>
</dbReference>
<dbReference type="Pfam" id="PF08706">
    <property type="entry name" value="D5_N"/>
    <property type="match status" value="1"/>
</dbReference>
<dbReference type="InterPro" id="IPR013237">
    <property type="entry name" value="Phage_T7_Gp4_N"/>
</dbReference>
<feature type="region of interest" description="Disordered" evidence="11">
    <location>
        <begin position="102"/>
        <end position="121"/>
    </location>
</feature>
<proteinExistence type="predicted"/>
<sequence length="806" mass="88449">MTGKTVSQIAAEASGRWCDIFPLVGVNIPEGKKHGPCPVCGGKDRFRMDDKNGRGDWICNQCGNGDGLDLVRRVHNTSIMDAARRVSEAIGNAPASEKLPVAGESVAGNRQTAGGAERDGRGTQTVRNLMKYAVMGESHYLTAKGLPGHPVPLLKDGSILLTLRDAGGVVRGGQLIRANGEKRLLSGTAKRGAFIPVVDNLPDTADTVIIAEGFASAVSAAMLARGVTVAALDAGNMLHVARAMREKYPCAQIIMAADNDWYQPGETDEHGKPRVNTGKMWAEKAAAAVGGLVSLPPTEYKADWNDYFHQHGIDAAALAFRDGCYSPVKPAAGTGRQANFVEKKPVQQHGDAPDLYDMAASERAELLSQRYQSLALRAENDVVHHYDGTVWRPLPDSELKRVMADIYRQNTTKFSAGKIASTVDTLKLMLPLMGEQAQNLIGFRNGVYNMETLSFRPHSENDWMLNHNGVEFLPPCDGENIREHAPAFWRWLNHAAYGSTEKMRRICAALYMVMTNRHNWQLFVEVTGAGGSGKSVFTHIARQLVGENNVASCNMASMDTARGRAPLTGKSLIILPDQPRYVGEGTGIKAITGGDLVEVDAKYEKPYSTIIRAVVLATNNEPMVFTERNGGIARRRVIFVFDAEVPKAERDEQLPEKISAEIPVIIRHLLREFPQPEQARQQLMEQLKSVEALAIKRRTNPVIDLCGYLLFMTEPKGMMLGGGKFVAPEPKTYLYHLYLAFAEYYGLKNIMTVESFSKAVREAAREYGSEYLTRKVKGYTQTNVSIAQDAGEFLPRAWGCKPPDDD</sequence>
<accession>A0A5V1PJ48</accession>
<dbReference type="InterPro" id="IPR051620">
    <property type="entry name" value="ORF904-like_C"/>
</dbReference>
<dbReference type="InterPro" id="IPR034154">
    <property type="entry name" value="TOPRIM_DnaG/twinkle"/>
</dbReference>
<keyword evidence="7" id="KW-0378">Hydrolase</keyword>
<dbReference type="GO" id="GO:0000428">
    <property type="term" value="C:DNA-directed RNA polymerase complex"/>
    <property type="evidence" value="ECO:0007669"/>
    <property type="project" value="UniProtKB-KW"/>
</dbReference>
<keyword evidence="6" id="KW-0547">Nucleotide-binding</keyword>
<evidence type="ECO:0000256" key="10">
    <source>
        <dbReference type="ARBA" id="ARBA00023163"/>
    </source>
</evidence>
<dbReference type="InterPro" id="IPR036977">
    <property type="entry name" value="DNA_primase_Znf_CHC2"/>
</dbReference>
<dbReference type="InterPro" id="IPR014818">
    <property type="entry name" value="Phage/plasmid_primase_P4_C"/>
</dbReference>
<dbReference type="Pfam" id="PF03288">
    <property type="entry name" value="Pox_D5"/>
    <property type="match status" value="1"/>
</dbReference>
<dbReference type="GO" id="GO:0006269">
    <property type="term" value="P:DNA replication, synthesis of primer"/>
    <property type="evidence" value="ECO:0007669"/>
    <property type="project" value="UniProtKB-KW"/>
</dbReference>
<evidence type="ECO:0000256" key="5">
    <source>
        <dbReference type="ARBA" id="ARBA00022705"/>
    </source>
</evidence>
<keyword evidence="9" id="KW-0067">ATP-binding</keyword>
<comment type="caution">
    <text evidence="13">The sequence shown here is derived from an EMBL/GenBank/DDBJ whole genome shotgun (WGS) entry which is preliminary data.</text>
</comment>
<keyword evidence="8" id="KW-0347">Helicase</keyword>
<evidence type="ECO:0000259" key="12">
    <source>
        <dbReference type="PROSITE" id="PS51206"/>
    </source>
</evidence>
<dbReference type="InterPro" id="IPR045455">
    <property type="entry name" value="NrS-1_pol-like_helicase"/>
</dbReference>
<dbReference type="GO" id="GO:1990077">
    <property type="term" value="C:primosome complex"/>
    <property type="evidence" value="ECO:0007669"/>
    <property type="project" value="UniProtKB-KW"/>
</dbReference>
<dbReference type="GO" id="GO:0016787">
    <property type="term" value="F:hydrolase activity"/>
    <property type="evidence" value="ECO:0007669"/>
    <property type="project" value="UniProtKB-KW"/>
</dbReference>
<dbReference type="InterPro" id="IPR004968">
    <property type="entry name" value="DNA_primase/NTPase_C"/>
</dbReference>
<dbReference type="PANTHER" id="PTHR35372:SF2">
    <property type="entry name" value="SF3 HELICASE DOMAIN-CONTAINING PROTEIN"/>
    <property type="match status" value="1"/>
</dbReference>
<dbReference type="SUPFAM" id="SSF57783">
    <property type="entry name" value="Zinc beta-ribbon"/>
    <property type="match status" value="1"/>
</dbReference>
<name>A0A5V1PJ48_SALER</name>
<organism evidence="13">
    <name type="scientific">Salmonella enterica</name>
    <name type="common">Salmonella choleraesuis</name>
    <dbReference type="NCBI Taxonomy" id="28901"/>
    <lineage>
        <taxon>Bacteria</taxon>
        <taxon>Pseudomonadati</taxon>
        <taxon>Pseudomonadota</taxon>
        <taxon>Gammaproteobacteria</taxon>
        <taxon>Enterobacterales</taxon>
        <taxon>Enterobacteriaceae</taxon>
        <taxon>Salmonella</taxon>
    </lineage>
</organism>
<dbReference type="InterPro" id="IPR006171">
    <property type="entry name" value="TOPRIM_dom"/>
</dbReference>
<dbReference type="InterPro" id="IPR014015">
    <property type="entry name" value="Helicase_SF3_DNA-vir"/>
</dbReference>
<dbReference type="EMBL" id="AAGYBI010000034">
    <property type="protein sequence ID" value="EBT2270451.1"/>
    <property type="molecule type" value="Genomic_DNA"/>
</dbReference>
<keyword evidence="4" id="KW-0548">Nucleotidyltransferase</keyword>
<dbReference type="Gene3D" id="3.90.580.10">
    <property type="entry name" value="Zinc finger, CHC2-type domain"/>
    <property type="match status" value="1"/>
</dbReference>
<dbReference type="PANTHER" id="PTHR35372">
    <property type="entry name" value="ATP BINDING PROTEIN-RELATED"/>
    <property type="match status" value="1"/>
</dbReference>
<dbReference type="SUPFAM" id="SSF46785">
    <property type="entry name" value="Winged helix' DNA-binding domain"/>
    <property type="match status" value="1"/>
</dbReference>
<evidence type="ECO:0000256" key="7">
    <source>
        <dbReference type="ARBA" id="ARBA00022801"/>
    </source>
</evidence>
<protein>
    <submittedName>
        <fullName evidence="13">DNA primase</fullName>
    </submittedName>
</protein>
<dbReference type="InterPro" id="IPR036388">
    <property type="entry name" value="WH-like_DNA-bd_sf"/>
</dbReference>
<evidence type="ECO:0000256" key="11">
    <source>
        <dbReference type="SAM" id="MobiDB-lite"/>
    </source>
</evidence>
<evidence type="ECO:0000256" key="2">
    <source>
        <dbReference type="ARBA" id="ARBA00022515"/>
    </source>
</evidence>
<gene>
    <name evidence="13" type="ORF">CI531_18340</name>
</gene>
<reference evidence="13" key="1">
    <citation type="submission" date="2018-07" db="EMBL/GenBank/DDBJ databases">
        <authorList>
            <consortium name="PulseNet: The National Subtyping Network for Foodborne Disease Surveillance"/>
            <person name="Tarr C.L."/>
            <person name="Trees E."/>
            <person name="Katz L.S."/>
            <person name="Carleton-Romer H.A."/>
            <person name="Stroika S."/>
            <person name="Kucerova Z."/>
            <person name="Roache K.F."/>
            <person name="Sabol A.L."/>
            <person name="Besser J."/>
            <person name="Gerner-Smidt P."/>
        </authorList>
    </citation>
    <scope>NUCLEOTIDE SEQUENCE</scope>
    <source>
        <strain evidence="13">PNUSAS018280</strain>
    </source>
</reference>
<dbReference type="Gene3D" id="1.10.10.10">
    <property type="entry name" value="Winged helix-like DNA-binding domain superfamily/Winged helix DNA-binding domain"/>
    <property type="match status" value="1"/>
</dbReference>
<evidence type="ECO:0000256" key="6">
    <source>
        <dbReference type="ARBA" id="ARBA00022741"/>
    </source>
</evidence>
<dbReference type="CDD" id="cd01029">
    <property type="entry name" value="TOPRIM_primases"/>
    <property type="match status" value="1"/>
</dbReference>
<dbReference type="AlphaFoldDB" id="A0A5V1PJ48"/>
<feature type="domain" description="SF3 helicase" evidence="12">
    <location>
        <begin position="501"/>
        <end position="654"/>
    </location>
</feature>
<dbReference type="SMART" id="SM00885">
    <property type="entry name" value="D5_N"/>
    <property type="match status" value="1"/>
</dbReference>
<dbReference type="SUPFAM" id="SSF52540">
    <property type="entry name" value="P-loop containing nucleoside triphosphate hydrolases"/>
    <property type="match status" value="1"/>
</dbReference>
<evidence type="ECO:0000256" key="8">
    <source>
        <dbReference type="ARBA" id="ARBA00022806"/>
    </source>
</evidence>
<keyword evidence="5" id="KW-0235">DNA replication</keyword>
<keyword evidence="1" id="KW-0240">DNA-directed RNA polymerase</keyword>
<evidence type="ECO:0000256" key="3">
    <source>
        <dbReference type="ARBA" id="ARBA00022679"/>
    </source>
</evidence>
<keyword evidence="3" id="KW-0808">Transferase</keyword>
<evidence type="ECO:0000256" key="1">
    <source>
        <dbReference type="ARBA" id="ARBA00022478"/>
    </source>
</evidence>
<evidence type="ECO:0000313" key="13">
    <source>
        <dbReference type="EMBL" id="EBT2270451.1"/>
    </source>
</evidence>
<evidence type="ECO:0000256" key="9">
    <source>
        <dbReference type="ARBA" id="ARBA00022840"/>
    </source>
</evidence>
<dbReference type="GO" id="GO:0016779">
    <property type="term" value="F:nucleotidyltransferase activity"/>
    <property type="evidence" value="ECO:0007669"/>
    <property type="project" value="UniProtKB-KW"/>
</dbReference>
<dbReference type="GO" id="GO:0008270">
    <property type="term" value="F:zinc ion binding"/>
    <property type="evidence" value="ECO:0007669"/>
    <property type="project" value="InterPro"/>
</dbReference>
<keyword evidence="2" id="KW-0639">Primosome</keyword>
<dbReference type="SMART" id="SM00778">
    <property type="entry name" value="Prim_Zn_Ribbon"/>
    <property type="match status" value="1"/>
</dbReference>
<dbReference type="PROSITE" id="PS51206">
    <property type="entry name" value="SF3_HELICASE_1"/>
    <property type="match status" value="1"/>
</dbReference>
<dbReference type="GO" id="GO:0005524">
    <property type="term" value="F:ATP binding"/>
    <property type="evidence" value="ECO:0007669"/>
    <property type="project" value="UniProtKB-KW"/>
</dbReference>
<keyword evidence="10" id="KW-0804">Transcription</keyword>
<dbReference type="InterPro" id="IPR027417">
    <property type="entry name" value="P-loop_NTPase"/>
</dbReference>
<dbReference type="Pfam" id="PF13362">
    <property type="entry name" value="Toprim_3"/>
    <property type="match status" value="1"/>
</dbReference>